<comment type="caution">
    <text evidence="1">The sequence shown here is derived from an EMBL/GenBank/DDBJ whole genome shotgun (WGS) entry which is preliminary data.</text>
</comment>
<name>A0A1X0QJB5_9MICR</name>
<dbReference type="Proteomes" id="UP000192501">
    <property type="component" value="Unassembled WGS sequence"/>
</dbReference>
<evidence type="ECO:0000313" key="2">
    <source>
        <dbReference type="Proteomes" id="UP000192501"/>
    </source>
</evidence>
<dbReference type="VEuPathDB" id="MicrosporidiaDB:HERIO_377"/>
<dbReference type="EMBL" id="LTAI01000105">
    <property type="protein sequence ID" value="ORD99833.1"/>
    <property type="molecule type" value="Genomic_DNA"/>
</dbReference>
<protein>
    <submittedName>
        <fullName evidence="1">Uncharacterized protein</fullName>
    </submittedName>
</protein>
<dbReference type="AlphaFoldDB" id="A0A1X0QJB5"/>
<organism evidence="1 2">
    <name type="scientific">Hepatospora eriocheir</name>
    <dbReference type="NCBI Taxonomy" id="1081669"/>
    <lineage>
        <taxon>Eukaryota</taxon>
        <taxon>Fungi</taxon>
        <taxon>Fungi incertae sedis</taxon>
        <taxon>Microsporidia</taxon>
        <taxon>Hepatosporidae</taxon>
        <taxon>Hepatospora</taxon>
    </lineage>
</organism>
<dbReference type="VEuPathDB" id="MicrosporidiaDB:A0H76_88"/>
<evidence type="ECO:0000313" key="1">
    <source>
        <dbReference type="EMBL" id="ORD99833.1"/>
    </source>
</evidence>
<gene>
    <name evidence="1" type="ORF">A0H76_88</name>
</gene>
<sequence>MNPIKLTQRNFVSLFSNSSVKLYSPKFVQSIIVLGIMTELLEKELIRYEIEFTDTNLNTLLIVKTDSEYILYNDKICECKYSNDISGVKIIYEYVRQSNMLSSKILWLIIILSNFYLNPDFDKEYCNDCIEFIEKIFIDFRTLKDQKIDECDIFNLPFTFHSNLLTGICCNIKLIIDNKYYRKNADFKIYTSLAKRGISIKVANEKYSNINVSIKNRIELLFNKVPRLVYKDNYKINYPFEQFILICYFLNSKNKIFDIYQSLFKGEYDEDKLVTFYKNLISLYKQLLRNYKKVNNCLVFRSNKSYDINVDDTNILLVLDHLLKIFIDRKNINITKRLMVFEHNDKLYLFSKMIDGNLIITAKENFTETINKFF</sequence>
<reference evidence="1 2" key="1">
    <citation type="journal article" date="2017" name="Environ. Microbiol.">
        <title>Decay of the glycolytic pathway and adaptation to intranuclear parasitism within Enterocytozoonidae microsporidia.</title>
        <authorList>
            <person name="Wiredu Boakye D."/>
            <person name="Jaroenlak P."/>
            <person name="Prachumwat A."/>
            <person name="Williams T.A."/>
            <person name="Bateman K.S."/>
            <person name="Itsathitphaisarn O."/>
            <person name="Sritunyalucksana K."/>
            <person name="Paszkiewicz K.H."/>
            <person name="Moore K.A."/>
            <person name="Stentiford G.D."/>
            <person name="Williams B.A."/>
        </authorList>
    </citation>
    <scope>NUCLEOTIDE SEQUENCE [LARGE SCALE GENOMIC DNA]</scope>
    <source>
        <strain evidence="2">canceri</strain>
    </source>
</reference>
<accession>A0A1X0QJB5</accession>
<proteinExistence type="predicted"/>